<dbReference type="PANTHER" id="PTHR35175:SF1">
    <property type="entry name" value="OXIDOREDUCTASE"/>
    <property type="match status" value="1"/>
</dbReference>
<dbReference type="AlphaFoldDB" id="A0A1T0CBW9"/>
<dbReference type="Proteomes" id="UP000189800">
    <property type="component" value="Unassembled WGS sequence"/>
</dbReference>
<dbReference type="InterPro" id="IPR010710">
    <property type="entry name" value="DUF1289"/>
</dbReference>
<accession>A0A1T0CBW9</accession>
<sequence>MSQFEMFVIDSPCIGVCTMNKKGYCIGCLRNRAERQNWHRLSDDDKRKVLTLITRRAKRIQEHRASKRNGESVVIEQLGMFE</sequence>
<protein>
    <recommendedName>
        <fullName evidence="3">DUF1289 domain-containing protein</fullName>
    </recommendedName>
</protein>
<evidence type="ECO:0008006" key="3">
    <source>
        <dbReference type="Google" id="ProtNLM"/>
    </source>
</evidence>
<dbReference type="PANTHER" id="PTHR35175">
    <property type="entry name" value="DUF1289 DOMAIN-CONTAINING PROTEIN"/>
    <property type="match status" value="1"/>
</dbReference>
<evidence type="ECO:0000313" key="2">
    <source>
        <dbReference type="Proteomes" id="UP000189800"/>
    </source>
</evidence>
<dbReference type="RefSeq" id="WP_078255066.1">
    <property type="nucleotide sequence ID" value="NZ_MUYU01000046.1"/>
</dbReference>
<name>A0A1T0CBW9_9GAMM</name>
<organism evidence="1 2">
    <name type="scientific">Moraxella pluranimalium</name>
    <dbReference type="NCBI Taxonomy" id="470453"/>
    <lineage>
        <taxon>Bacteria</taxon>
        <taxon>Pseudomonadati</taxon>
        <taxon>Pseudomonadota</taxon>
        <taxon>Gammaproteobacteria</taxon>
        <taxon>Moraxellales</taxon>
        <taxon>Moraxellaceae</taxon>
        <taxon>Moraxella</taxon>
    </lineage>
</organism>
<gene>
    <name evidence="1" type="ORF">B0680_10625</name>
</gene>
<dbReference type="EMBL" id="MUYU01000046">
    <property type="protein sequence ID" value="OOS19813.1"/>
    <property type="molecule type" value="Genomic_DNA"/>
</dbReference>
<keyword evidence="2" id="KW-1185">Reference proteome</keyword>
<dbReference type="OrthoDB" id="8911262at2"/>
<reference evidence="1 2" key="1">
    <citation type="submission" date="2017-02" db="EMBL/GenBank/DDBJ databases">
        <title>Draft genome sequence of Moraxella pluranimalium CCUG 54913T type strain.</title>
        <authorList>
            <person name="Salva-Serra F."/>
            <person name="Engstrom-Jakobsson H."/>
            <person name="Thorell K."/>
            <person name="Jaen-Luchoro D."/>
            <person name="Gonzales-Siles L."/>
            <person name="Karlsson R."/>
            <person name="Yazdan S."/>
            <person name="Boulund F."/>
            <person name="Johnning A."/>
            <person name="Engstrand L."/>
            <person name="Kristiansson E."/>
            <person name="Moore E."/>
        </authorList>
    </citation>
    <scope>NUCLEOTIDE SEQUENCE [LARGE SCALE GENOMIC DNA]</scope>
    <source>
        <strain evidence="1 2">CCUG 54913</strain>
    </source>
</reference>
<comment type="caution">
    <text evidence="1">The sequence shown here is derived from an EMBL/GenBank/DDBJ whole genome shotgun (WGS) entry which is preliminary data.</text>
</comment>
<evidence type="ECO:0000313" key="1">
    <source>
        <dbReference type="EMBL" id="OOS19813.1"/>
    </source>
</evidence>
<proteinExistence type="predicted"/>
<dbReference type="STRING" id="470453.B0680_10625"/>
<dbReference type="Pfam" id="PF06945">
    <property type="entry name" value="DUF1289"/>
    <property type="match status" value="1"/>
</dbReference>